<dbReference type="FunFam" id="3.40.50.300:FF:000640">
    <property type="entry name" value="MoxR family ATPase"/>
    <property type="match status" value="1"/>
</dbReference>
<dbReference type="Pfam" id="PF07726">
    <property type="entry name" value="AAA_3"/>
    <property type="match status" value="1"/>
</dbReference>
<feature type="domain" description="AAA+ ATPase" evidence="4">
    <location>
        <begin position="45"/>
        <end position="186"/>
    </location>
</feature>
<dbReference type="SMART" id="SM00382">
    <property type="entry name" value="AAA"/>
    <property type="match status" value="1"/>
</dbReference>
<evidence type="ECO:0000313" key="5">
    <source>
        <dbReference type="EMBL" id="PJJ42531.1"/>
    </source>
</evidence>
<gene>
    <name evidence="5" type="ORF">BGX16_2563</name>
</gene>
<dbReference type="Gene3D" id="1.10.8.80">
    <property type="entry name" value="Magnesium chelatase subunit I, C-Terminal domain"/>
    <property type="match status" value="1"/>
</dbReference>
<dbReference type="Gene3D" id="3.40.50.300">
    <property type="entry name" value="P-loop containing nucleotide triphosphate hydrolases"/>
    <property type="match status" value="1"/>
</dbReference>
<dbReference type="InterPro" id="IPR050764">
    <property type="entry name" value="CbbQ/NirQ/NorQ/GpvN"/>
</dbReference>
<dbReference type="InterPro" id="IPR027417">
    <property type="entry name" value="P-loop_NTPase"/>
</dbReference>
<keyword evidence="6" id="KW-1185">Reference proteome</keyword>
<dbReference type="Proteomes" id="UP000231134">
    <property type="component" value="Unassembled WGS sequence"/>
</dbReference>
<protein>
    <submittedName>
        <fullName evidence="5">MoxR-like ATPase</fullName>
    </submittedName>
</protein>
<organism evidence="5 6">
    <name type="scientific">Hallerella succinigenes</name>
    <dbReference type="NCBI Taxonomy" id="1896222"/>
    <lineage>
        <taxon>Bacteria</taxon>
        <taxon>Pseudomonadati</taxon>
        <taxon>Fibrobacterota</taxon>
        <taxon>Fibrobacteria</taxon>
        <taxon>Fibrobacterales</taxon>
        <taxon>Fibrobacteraceae</taxon>
        <taxon>Hallerella</taxon>
    </lineage>
</organism>
<evidence type="ECO:0000313" key="6">
    <source>
        <dbReference type="Proteomes" id="UP000231134"/>
    </source>
</evidence>
<reference evidence="5 6" key="1">
    <citation type="submission" date="2017-11" db="EMBL/GenBank/DDBJ databases">
        <title>Animal gut microbial communities from fecal samples from Wisconsin, USA.</title>
        <authorList>
            <person name="Neumann A."/>
        </authorList>
    </citation>
    <scope>NUCLEOTIDE SEQUENCE [LARGE SCALE GENOMIC DNA]</scope>
    <source>
        <strain evidence="5 6">UWS3</strain>
    </source>
</reference>
<dbReference type="GO" id="GO:0005524">
    <property type="term" value="F:ATP binding"/>
    <property type="evidence" value="ECO:0007669"/>
    <property type="project" value="UniProtKB-KW"/>
</dbReference>
<dbReference type="InterPro" id="IPR011703">
    <property type="entry name" value="ATPase_AAA-3"/>
</dbReference>
<name>A0A2M9A9W4_9BACT</name>
<dbReference type="PANTHER" id="PTHR42759:SF5">
    <property type="entry name" value="METHANOL DEHYDROGENASE REGULATOR"/>
    <property type="match status" value="1"/>
</dbReference>
<evidence type="ECO:0000256" key="2">
    <source>
        <dbReference type="ARBA" id="ARBA00022840"/>
    </source>
</evidence>
<proteinExistence type="inferred from homology"/>
<dbReference type="Pfam" id="PF17863">
    <property type="entry name" value="AAA_lid_2"/>
    <property type="match status" value="1"/>
</dbReference>
<accession>A0A2M9A9W4</accession>
<dbReference type="PIRSF" id="PIRSF002849">
    <property type="entry name" value="AAA_ATPase_chaperone_MoxR_prd"/>
    <property type="match status" value="1"/>
</dbReference>
<dbReference type="SUPFAM" id="SSF52540">
    <property type="entry name" value="P-loop containing nucleoside triphosphate hydrolases"/>
    <property type="match status" value="1"/>
</dbReference>
<dbReference type="PANTHER" id="PTHR42759">
    <property type="entry name" value="MOXR FAMILY PROTEIN"/>
    <property type="match status" value="1"/>
</dbReference>
<comment type="similarity">
    <text evidence="3">Belongs to the MoxR family.</text>
</comment>
<dbReference type="InterPro" id="IPR003593">
    <property type="entry name" value="AAA+_ATPase"/>
</dbReference>
<evidence type="ECO:0000256" key="3">
    <source>
        <dbReference type="ARBA" id="ARBA00061607"/>
    </source>
</evidence>
<dbReference type="InterPro" id="IPR041628">
    <property type="entry name" value="ChlI/MoxR_AAA_lid"/>
</dbReference>
<dbReference type="AlphaFoldDB" id="A0A2M9A9W4"/>
<dbReference type="EMBL" id="PGEX01000001">
    <property type="protein sequence ID" value="PJJ42531.1"/>
    <property type="molecule type" value="Genomic_DNA"/>
</dbReference>
<evidence type="ECO:0000259" key="4">
    <source>
        <dbReference type="SMART" id="SM00382"/>
    </source>
</evidence>
<sequence>MEYIFILNLGGEKGSQMIQKLIQALNSVLLGKEDSVELLVAAILANGHVLIEDVPGTGKTTLARALSKAVSADYARIQFTPDLLPADVTGGAIFRPGTAEFEIKKGPVFTQVLLADEINRASPRTQSALLEAMEERSVSLEGKTYALSNFFVVLATENPVEFRGVYPLPEAQMDRFMVRLSLGYPSEETELGIIRGHRFEVPVEKLKPVMTPADVLRIREEVKKIHVDESLELYAVKLVQATRHRSDLRLGASPRAGMALVAISQAFAYMDNRNYVTPDDLQRSILPVLAHRIFAKDSAFDATKKILEDIRKNVSVPR</sequence>
<comment type="caution">
    <text evidence="5">The sequence shown here is derived from an EMBL/GenBank/DDBJ whole genome shotgun (WGS) entry which is preliminary data.</text>
</comment>
<keyword evidence="1" id="KW-0547">Nucleotide-binding</keyword>
<dbReference type="GO" id="GO:0016887">
    <property type="term" value="F:ATP hydrolysis activity"/>
    <property type="evidence" value="ECO:0007669"/>
    <property type="project" value="InterPro"/>
</dbReference>
<dbReference type="CDD" id="cd00009">
    <property type="entry name" value="AAA"/>
    <property type="match status" value="1"/>
</dbReference>
<keyword evidence="2" id="KW-0067">ATP-binding</keyword>
<evidence type="ECO:0000256" key="1">
    <source>
        <dbReference type="ARBA" id="ARBA00022741"/>
    </source>
</evidence>